<dbReference type="PANTHER" id="PTHR30203">
    <property type="entry name" value="OUTER MEMBRANE CATION EFFLUX PROTEIN"/>
    <property type="match status" value="1"/>
</dbReference>
<dbReference type="InterPro" id="IPR010131">
    <property type="entry name" value="MdtP/NodT-like"/>
</dbReference>
<proteinExistence type="inferred from homology"/>
<keyword evidence="4" id="KW-1185">Reference proteome</keyword>
<keyword evidence="2" id="KW-0564">Palmitate</keyword>
<dbReference type="PANTHER" id="PTHR30203:SF32">
    <property type="entry name" value="CATION EFFLUX SYSTEM PROTEIN CUSC"/>
    <property type="match status" value="1"/>
</dbReference>
<dbReference type="EMBL" id="CP076723">
    <property type="protein sequence ID" value="QWV95642.1"/>
    <property type="molecule type" value="Genomic_DNA"/>
</dbReference>
<keyword evidence="2" id="KW-1134">Transmembrane beta strand</keyword>
<keyword evidence="2" id="KW-0472">Membrane</keyword>
<sequence length="453" mass="48443">MAATLFLGGCGGLLPRSNYTTPAVELPGNWREQTTTGTTVANGQKWWSGFNDAVLSGLIERALKSNNDLAAAAIRVRRAQLNAKLTGTNLAPSAGVSATSSYSRYFAGGRSTKSGGVTGTVSYEVDLWGKLAAARDVSSFEAEATEADRQSTALALIGTAATDYWQIAYLNERISSAQASIAYAEKILDLVHAKYRAGAVSALDQVQARQTVASQKAELTQLLQQRTEARNALAILFDQAPEEAVPEPQRLPDGPVPAVAAGLPADILAQRPDLRAAEQRLRKYLAAVDYTRASYYPTFTLTGTLGTSSTSLIEILKNPVAALGVGATLPFIQANTMKLNVALAKTDYEEAVANFRQKLYSALSDVENALSARSRYADENRLLEESLALSEKAASLAEARYRAGATALQAWLDAQESRRSAEKALSENRLNRLKNSVALYQAIGGAMEAKTAQ</sequence>
<evidence type="ECO:0000256" key="2">
    <source>
        <dbReference type="RuleBase" id="RU362097"/>
    </source>
</evidence>
<protein>
    <submittedName>
        <fullName evidence="3">Efflux transporter outer membrane subunit</fullName>
    </submittedName>
</protein>
<keyword evidence="2" id="KW-0812">Transmembrane</keyword>
<dbReference type="Proteomes" id="UP000683557">
    <property type="component" value="Chromosome"/>
</dbReference>
<evidence type="ECO:0000256" key="1">
    <source>
        <dbReference type="ARBA" id="ARBA00007613"/>
    </source>
</evidence>
<dbReference type="NCBIfam" id="TIGR01845">
    <property type="entry name" value="outer_NodT"/>
    <property type="match status" value="1"/>
</dbReference>
<comment type="subcellular location">
    <subcellularLocation>
        <location evidence="2">Cell membrane</location>
        <topology evidence="2">Lipid-anchor</topology>
    </subcellularLocation>
</comment>
<dbReference type="Pfam" id="PF02321">
    <property type="entry name" value="OEP"/>
    <property type="match status" value="2"/>
</dbReference>
<evidence type="ECO:0000313" key="4">
    <source>
        <dbReference type="Proteomes" id="UP000683557"/>
    </source>
</evidence>
<comment type="similarity">
    <text evidence="1 2">Belongs to the outer membrane factor (OMF) (TC 1.B.17) family.</text>
</comment>
<accession>A0ABX8JDV7</accession>
<reference evidence="3 4" key="1">
    <citation type="submission" date="2021-06" db="EMBL/GenBank/DDBJ databases">
        <title>Gemonas diversity in paddy soil.</title>
        <authorList>
            <person name="Liu G."/>
        </authorList>
    </citation>
    <scope>NUCLEOTIDE SEQUENCE [LARGE SCALE GENOMIC DNA]</scope>
    <source>
        <strain evidence="3 4">RG10</strain>
    </source>
</reference>
<organism evidence="3 4">
    <name type="scientific">Geomonas oryzisoli</name>
    <dbReference type="NCBI Taxonomy" id="2847992"/>
    <lineage>
        <taxon>Bacteria</taxon>
        <taxon>Pseudomonadati</taxon>
        <taxon>Thermodesulfobacteriota</taxon>
        <taxon>Desulfuromonadia</taxon>
        <taxon>Geobacterales</taxon>
        <taxon>Geobacteraceae</taxon>
        <taxon>Geomonas</taxon>
    </lineage>
</organism>
<gene>
    <name evidence="3" type="ORF">KP004_05535</name>
</gene>
<evidence type="ECO:0000313" key="3">
    <source>
        <dbReference type="EMBL" id="QWV95642.1"/>
    </source>
</evidence>
<dbReference type="InterPro" id="IPR003423">
    <property type="entry name" value="OMP_efflux"/>
</dbReference>
<keyword evidence="2" id="KW-0449">Lipoprotein</keyword>
<name>A0ABX8JDV7_9BACT</name>